<dbReference type="Gene3D" id="1.10.1520.10">
    <property type="entry name" value="Ribonuclease III domain"/>
    <property type="match status" value="1"/>
</dbReference>
<comment type="catalytic activity">
    <reaction evidence="1 10">
        <text>Endonucleolytic cleavage to 5'-phosphomonoester.</text>
        <dbReference type="EC" id="3.1.26.3"/>
    </reaction>
</comment>
<keyword evidence="10" id="KW-0479">Metal-binding</keyword>
<dbReference type="FunFam" id="1.10.1520.10:FF:000001">
    <property type="entry name" value="Ribonuclease 3"/>
    <property type="match status" value="1"/>
</dbReference>
<evidence type="ECO:0000256" key="7">
    <source>
        <dbReference type="ARBA" id="ARBA00022759"/>
    </source>
</evidence>
<dbReference type="GO" id="GO:0046872">
    <property type="term" value="F:metal ion binding"/>
    <property type="evidence" value="ECO:0007669"/>
    <property type="project" value="UniProtKB-KW"/>
</dbReference>
<evidence type="ECO:0000313" key="14">
    <source>
        <dbReference type="Proteomes" id="UP000537130"/>
    </source>
</evidence>
<dbReference type="PROSITE" id="PS00517">
    <property type="entry name" value="RNASE_3_1"/>
    <property type="match status" value="1"/>
</dbReference>
<feature type="domain" description="RNase III" evidence="12">
    <location>
        <begin position="4"/>
        <end position="126"/>
    </location>
</feature>
<evidence type="ECO:0000256" key="10">
    <source>
        <dbReference type="HAMAP-Rule" id="MF_00104"/>
    </source>
</evidence>
<evidence type="ECO:0000256" key="2">
    <source>
        <dbReference type="ARBA" id="ARBA00010183"/>
    </source>
</evidence>
<dbReference type="Pfam" id="PF14622">
    <property type="entry name" value="Ribonucleas_3_3"/>
    <property type="match status" value="1"/>
</dbReference>
<dbReference type="EMBL" id="JACHWY010000001">
    <property type="protein sequence ID" value="MBB3046002.1"/>
    <property type="molecule type" value="Genomic_DNA"/>
</dbReference>
<keyword evidence="5 10" id="KW-0819">tRNA processing</keyword>
<evidence type="ECO:0000256" key="5">
    <source>
        <dbReference type="ARBA" id="ARBA00022694"/>
    </source>
</evidence>
<comment type="caution">
    <text evidence="13">The sequence shown here is derived from an EMBL/GenBank/DDBJ whole genome shotgun (WGS) entry which is preliminary data.</text>
</comment>
<keyword evidence="6 10" id="KW-0540">Nuclease</keyword>
<reference evidence="13 14" key="1">
    <citation type="submission" date="2020-08" db="EMBL/GenBank/DDBJ databases">
        <title>Genomic Encyclopedia of Type Strains, Phase III (KMG-III): the genomes of soil and plant-associated and newly described type strains.</title>
        <authorList>
            <person name="Whitman W."/>
        </authorList>
    </citation>
    <scope>NUCLEOTIDE SEQUENCE [LARGE SCALE GENOMIC DNA]</scope>
    <source>
        <strain evidence="13 14">CECT 8654</strain>
    </source>
</reference>
<evidence type="ECO:0000256" key="6">
    <source>
        <dbReference type="ARBA" id="ARBA00022722"/>
    </source>
</evidence>
<dbReference type="CDD" id="cd00593">
    <property type="entry name" value="RIBOc"/>
    <property type="match status" value="1"/>
</dbReference>
<evidence type="ECO:0000256" key="4">
    <source>
        <dbReference type="ARBA" id="ARBA00022664"/>
    </source>
</evidence>
<sequence length="225" mass="24672">MSDYRKLSNHLGYVFQDTALLERALRHRSAGKDNNERLEFLGDAVLSLVIAEALSQHFPSAPEGELSRMRASLVKGATLAKVAREFELGDYVLLGGGELKSGGHRRDSILADVVEALIGAIYTEAGFATARDCVQRWFKARMESLSSGEALKDAKTRLQEFLQARAEALPDYSLVEQSGLAHEQQFEVSCRTALHPEPVQARAGSRKKAEQAAAQAMLDILQSKS</sequence>
<dbReference type="SUPFAM" id="SSF54768">
    <property type="entry name" value="dsRNA-binding domain-like"/>
    <property type="match status" value="1"/>
</dbReference>
<evidence type="ECO:0000256" key="3">
    <source>
        <dbReference type="ARBA" id="ARBA00022552"/>
    </source>
</evidence>
<dbReference type="PANTHER" id="PTHR11207:SF0">
    <property type="entry name" value="RIBONUCLEASE 3"/>
    <property type="match status" value="1"/>
</dbReference>
<comment type="similarity">
    <text evidence="2">Belongs to the ribonuclease III family.</text>
</comment>
<dbReference type="GO" id="GO:0008033">
    <property type="term" value="P:tRNA processing"/>
    <property type="evidence" value="ECO:0007669"/>
    <property type="project" value="UniProtKB-KW"/>
</dbReference>
<comment type="subunit">
    <text evidence="10">Homodimer.</text>
</comment>
<keyword evidence="10" id="KW-0963">Cytoplasm</keyword>
<dbReference type="Pfam" id="PF00035">
    <property type="entry name" value="dsrm"/>
    <property type="match status" value="1"/>
</dbReference>
<feature type="domain" description="DRBM" evidence="11">
    <location>
        <begin position="153"/>
        <end position="223"/>
    </location>
</feature>
<dbReference type="HAMAP" id="MF_00104">
    <property type="entry name" value="RNase_III"/>
    <property type="match status" value="1"/>
</dbReference>
<feature type="binding site" evidence="10">
    <location>
        <position position="112"/>
    </location>
    <ligand>
        <name>Mg(2+)</name>
        <dbReference type="ChEBI" id="CHEBI:18420"/>
    </ligand>
</feature>
<dbReference type="InterPro" id="IPR011907">
    <property type="entry name" value="RNase_III"/>
</dbReference>
<dbReference type="InterPro" id="IPR014720">
    <property type="entry name" value="dsRBD_dom"/>
</dbReference>
<dbReference type="SMART" id="SM00535">
    <property type="entry name" value="RIBOc"/>
    <property type="match status" value="1"/>
</dbReference>
<keyword evidence="8 10" id="KW-0378">Hydrolase</keyword>
<keyword evidence="9 10" id="KW-0694">RNA-binding</keyword>
<evidence type="ECO:0000256" key="9">
    <source>
        <dbReference type="ARBA" id="ARBA00022884"/>
    </source>
</evidence>
<feature type="binding site" evidence="10">
    <location>
        <position position="39"/>
    </location>
    <ligand>
        <name>Mg(2+)</name>
        <dbReference type="ChEBI" id="CHEBI:18420"/>
    </ligand>
</feature>
<dbReference type="GO" id="GO:0010468">
    <property type="term" value="P:regulation of gene expression"/>
    <property type="evidence" value="ECO:0007669"/>
    <property type="project" value="TreeGrafter"/>
</dbReference>
<comment type="subcellular location">
    <subcellularLocation>
        <location evidence="10">Cytoplasm</location>
    </subcellularLocation>
</comment>
<dbReference type="GO" id="GO:0006364">
    <property type="term" value="P:rRNA processing"/>
    <property type="evidence" value="ECO:0007669"/>
    <property type="project" value="UniProtKB-UniRule"/>
</dbReference>
<feature type="active site" evidence="10">
    <location>
        <position position="43"/>
    </location>
</feature>
<dbReference type="RefSeq" id="WP_183408718.1">
    <property type="nucleotide sequence ID" value="NZ_JACHWY010000001.1"/>
</dbReference>
<proteinExistence type="inferred from homology"/>
<dbReference type="GO" id="GO:0003725">
    <property type="term" value="F:double-stranded RNA binding"/>
    <property type="evidence" value="ECO:0007669"/>
    <property type="project" value="TreeGrafter"/>
</dbReference>
<dbReference type="NCBIfam" id="TIGR02191">
    <property type="entry name" value="RNaseIII"/>
    <property type="match status" value="1"/>
</dbReference>
<comment type="function">
    <text evidence="10">Digests double-stranded RNA. Involved in the processing of primary rRNA transcript to yield the immediate precursors to the large and small rRNAs (23S and 16S). Processes some mRNAs, and tRNAs when they are encoded in the rRNA operon. Processes pre-crRNA and tracrRNA of type II CRISPR loci if present in the organism.</text>
</comment>
<feature type="binding site" evidence="10">
    <location>
        <position position="115"/>
    </location>
    <ligand>
        <name>Mg(2+)</name>
        <dbReference type="ChEBI" id="CHEBI:18420"/>
    </ligand>
</feature>
<dbReference type="AlphaFoldDB" id="A0A7W4W325"/>
<evidence type="ECO:0000259" key="12">
    <source>
        <dbReference type="PROSITE" id="PS50142"/>
    </source>
</evidence>
<keyword evidence="7 10" id="KW-0255">Endonuclease</keyword>
<dbReference type="EC" id="3.1.26.3" evidence="10"/>
<dbReference type="InterPro" id="IPR036389">
    <property type="entry name" value="RNase_III_sf"/>
</dbReference>
<keyword evidence="14" id="KW-1185">Reference proteome</keyword>
<organism evidence="13 14">
    <name type="scientific">Litorivivens lipolytica</name>
    <dbReference type="NCBI Taxonomy" id="1524264"/>
    <lineage>
        <taxon>Bacteria</taxon>
        <taxon>Pseudomonadati</taxon>
        <taxon>Pseudomonadota</taxon>
        <taxon>Gammaproteobacteria</taxon>
        <taxon>Litorivivens</taxon>
    </lineage>
</organism>
<keyword evidence="4 10" id="KW-0507">mRNA processing</keyword>
<dbReference type="PANTHER" id="PTHR11207">
    <property type="entry name" value="RIBONUCLEASE III"/>
    <property type="match status" value="1"/>
</dbReference>
<dbReference type="GO" id="GO:0004525">
    <property type="term" value="F:ribonuclease III activity"/>
    <property type="evidence" value="ECO:0007669"/>
    <property type="project" value="UniProtKB-UniRule"/>
</dbReference>
<keyword evidence="3 10" id="KW-0698">rRNA processing</keyword>
<dbReference type="PROSITE" id="PS50137">
    <property type="entry name" value="DS_RBD"/>
    <property type="match status" value="1"/>
</dbReference>
<dbReference type="SMART" id="SM00358">
    <property type="entry name" value="DSRM"/>
    <property type="match status" value="1"/>
</dbReference>
<feature type="active site" evidence="10">
    <location>
        <position position="115"/>
    </location>
</feature>
<dbReference type="GO" id="GO:0005737">
    <property type="term" value="C:cytoplasm"/>
    <property type="evidence" value="ECO:0007669"/>
    <property type="project" value="UniProtKB-SubCell"/>
</dbReference>
<gene>
    <name evidence="10" type="primary">rnc</name>
    <name evidence="13" type="ORF">FHR99_000238</name>
</gene>
<protein>
    <recommendedName>
        <fullName evidence="10">Ribonuclease 3</fullName>
        <ecNumber evidence="10">3.1.26.3</ecNumber>
    </recommendedName>
    <alternativeName>
        <fullName evidence="10">Ribonuclease III</fullName>
        <shortName evidence="10">RNase III</shortName>
    </alternativeName>
</protein>
<evidence type="ECO:0000256" key="8">
    <source>
        <dbReference type="ARBA" id="ARBA00022801"/>
    </source>
</evidence>
<evidence type="ECO:0000259" key="11">
    <source>
        <dbReference type="PROSITE" id="PS50137"/>
    </source>
</evidence>
<comment type="cofactor">
    <cofactor evidence="10">
        <name>Mg(2+)</name>
        <dbReference type="ChEBI" id="CHEBI:18420"/>
    </cofactor>
</comment>
<dbReference type="GO" id="GO:0006397">
    <property type="term" value="P:mRNA processing"/>
    <property type="evidence" value="ECO:0007669"/>
    <property type="project" value="UniProtKB-UniRule"/>
</dbReference>
<dbReference type="CDD" id="cd10845">
    <property type="entry name" value="DSRM_RNAse_III_family"/>
    <property type="match status" value="1"/>
</dbReference>
<evidence type="ECO:0000313" key="13">
    <source>
        <dbReference type="EMBL" id="MBB3046002.1"/>
    </source>
</evidence>
<evidence type="ECO:0000256" key="1">
    <source>
        <dbReference type="ARBA" id="ARBA00000109"/>
    </source>
</evidence>
<dbReference type="GO" id="GO:0019843">
    <property type="term" value="F:rRNA binding"/>
    <property type="evidence" value="ECO:0007669"/>
    <property type="project" value="UniProtKB-KW"/>
</dbReference>
<keyword evidence="10" id="KW-0699">rRNA-binding</keyword>
<accession>A0A7W4W325</accession>
<dbReference type="PROSITE" id="PS50142">
    <property type="entry name" value="RNASE_3_2"/>
    <property type="match status" value="1"/>
</dbReference>
<name>A0A7W4W325_9GAMM</name>
<dbReference type="Gene3D" id="3.30.160.20">
    <property type="match status" value="1"/>
</dbReference>
<dbReference type="Proteomes" id="UP000537130">
    <property type="component" value="Unassembled WGS sequence"/>
</dbReference>
<dbReference type="SUPFAM" id="SSF69065">
    <property type="entry name" value="RNase III domain-like"/>
    <property type="match status" value="1"/>
</dbReference>
<dbReference type="InterPro" id="IPR000999">
    <property type="entry name" value="RNase_III_dom"/>
</dbReference>
<keyword evidence="10" id="KW-0460">Magnesium</keyword>